<protein>
    <submittedName>
        <fullName evidence="1">Uncharacterized protein</fullName>
    </submittedName>
</protein>
<reference evidence="1 2" key="1">
    <citation type="journal article" date="2021" name="Elife">
        <title>Chloroplast acquisition without the gene transfer in kleptoplastic sea slugs, Plakobranchus ocellatus.</title>
        <authorList>
            <person name="Maeda T."/>
            <person name="Takahashi S."/>
            <person name="Yoshida T."/>
            <person name="Shimamura S."/>
            <person name="Takaki Y."/>
            <person name="Nagai Y."/>
            <person name="Toyoda A."/>
            <person name="Suzuki Y."/>
            <person name="Arimoto A."/>
            <person name="Ishii H."/>
            <person name="Satoh N."/>
            <person name="Nishiyama T."/>
            <person name="Hasebe M."/>
            <person name="Maruyama T."/>
            <person name="Minagawa J."/>
            <person name="Obokata J."/>
            <person name="Shigenobu S."/>
        </authorList>
    </citation>
    <scope>NUCLEOTIDE SEQUENCE [LARGE SCALE GENOMIC DNA]</scope>
</reference>
<evidence type="ECO:0000313" key="1">
    <source>
        <dbReference type="EMBL" id="GFO46855.1"/>
    </source>
</evidence>
<comment type="caution">
    <text evidence="1">The sequence shown here is derived from an EMBL/GenBank/DDBJ whole genome shotgun (WGS) entry which is preliminary data.</text>
</comment>
<accession>A0AAV4DRS7</accession>
<name>A0AAV4DRS7_9GAST</name>
<evidence type="ECO:0000313" key="2">
    <source>
        <dbReference type="Proteomes" id="UP000735302"/>
    </source>
</evidence>
<gene>
    <name evidence="1" type="ORF">PoB_007336000</name>
</gene>
<keyword evidence="2" id="KW-1185">Reference proteome</keyword>
<dbReference type="EMBL" id="BLXT01008226">
    <property type="protein sequence ID" value="GFO46855.1"/>
    <property type="molecule type" value="Genomic_DNA"/>
</dbReference>
<dbReference type="Proteomes" id="UP000735302">
    <property type="component" value="Unassembled WGS sequence"/>
</dbReference>
<organism evidence="1 2">
    <name type="scientific">Plakobranchus ocellatus</name>
    <dbReference type="NCBI Taxonomy" id="259542"/>
    <lineage>
        <taxon>Eukaryota</taxon>
        <taxon>Metazoa</taxon>
        <taxon>Spiralia</taxon>
        <taxon>Lophotrochozoa</taxon>
        <taxon>Mollusca</taxon>
        <taxon>Gastropoda</taxon>
        <taxon>Heterobranchia</taxon>
        <taxon>Euthyneura</taxon>
        <taxon>Panpulmonata</taxon>
        <taxon>Sacoglossa</taxon>
        <taxon>Placobranchoidea</taxon>
        <taxon>Plakobranchidae</taxon>
        <taxon>Plakobranchus</taxon>
    </lineage>
</organism>
<proteinExistence type="predicted"/>
<sequence>MVFPDDNAHDHHEVNILRAISFLQSLIPVWSSDINGALHDNNSFEDSAKTGFKHISIFLCPKLWICPINWMQKIGTFLPSKICSYALIRDSPEQKVFSVISLSSLEWITVKHPDSPKMDNGERYLCIMGFSA</sequence>
<dbReference type="AlphaFoldDB" id="A0AAV4DRS7"/>